<gene>
    <name evidence="1" type="ORF">DPMN_076475</name>
</gene>
<sequence length="57" mass="6366">MVKGLKGMNNSKKFFPCNAVVQFVSIETFTVISNDYFATFLKLGKHSSRSSVRCVCV</sequence>
<reference evidence="1" key="1">
    <citation type="journal article" date="2019" name="bioRxiv">
        <title>The Genome of the Zebra Mussel, Dreissena polymorpha: A Resource for Invasive Species Research.</title>
        <authorList>
            <person name="McCartney M.A."/>
            <person name="Auch B."/>
            <person name="Kono T."/>
            <person name="Mallez S."/>
            <person name="Zhang Y."/>
            <person name="Obille A."/>
            <person name="Becker A."/>
            <person name="Abrahante J.E."/>
            <person name="Garbe J."/>
            <person name="Badalamenti J.P."/>
            <person name="Herman A."/>
            <person name="Mangelson H."/>
            <person name="Liachko I."/>
            <person name="Sullivan S."/>
            <person name="Sone E.D."/>
            <person name="Koren S."/>
            <person name="Silverstein K.A.T."/>
            <person name="Beckman K.B."/>
            <person name="Gohl D.M."/>
        </authorList>
    </citation>
    <scope>NUCLEOTIDE SEQUENCE</scope>
    <source>
        <strain evidence="1">Duluth1</strain>
        <tissue evidence="1">Whole animal</tissue>
    </source>
</reference>
<proteinExistence type="predicted"/>
<evidence type="ECO:0000313" key="2">
    <source>
        <dbReference type="Proteomes" id="UP000828390"/>
    </source>
</evidence>
<comment type="caution">
    <text evidence="1">The sequence shown here is derived from an EMBL/GenBank/DDBJ whole genome shotgun (WGS) entry which is preliminary data.</text>
</comment>
<name>A0A9D3YN55_DREPO</name>
<evidence type="ECO:0000313" key="1">
    <source>
        <dbReference type="EMBL" id="KAH3701486.1"/>
    </source>
</evidence>
<protein>
    <submittedName>
        <fullName evidence="1">Uncharacterized protein</fullName>
    </submittedName>
</protein>
<reference evidence="1" key="2">
    <citation type="submission" date="2020-11" db="EMBL/GenBank/DDBJ databases">
        <authorList>
            <person name="McCartney M.A."/>
            <person name="Auch B."/>
            <person name="Kono T."/>
            <person name="Mallez S."/>
            <person name="Becker A."/>
            <person name="Gohl D.M."/>
            <person name="Silverstein K.A.T."/>
            <person name="Koren S."/>
            <person name="Bechman K.B."/>
            <person name="Herman A."/>
            <person name="Abrahante J.E."/>
            <person name="Garbe J."/>
        </authorList>
    </citation>
    <scope>NUCLEOTIDE SEQUENCE</scope>
    <source>
        <strain evidence="1">Duluth1</strain>
        <tissue evidence="1">Whole animal</tissue>
    </source>
</reference>
<dbReference type="Proteomes" id="UP000828390">
    <property type="component" value="Unassembled WGS sequence"/>
</dbReference>
<dbReference type="AlphaFoldDB" id="A0A9D3YN55"/>
<accession>A0A9D3YN55</accession>
<dbReference type="EMBL" id="JAIWYP010000015">
    <property type="protein sequence ID" value="KAH3701486.1"/>
    <property type="molecule type" value="Genomic_DNA"/>
</dbReference>
<keyword evidence="2" id="KW-1185">Reference proteome</keyword>
<organism evidence="1 2">
    <name type="scientific">Dreissena polymorpha</name>
    <name type="common">Zebra mussel</name>
    <name type="synonym">Mytilus polymorpha</name>
    <dbReference type="NCBI Taxonomy" id="45954"/>
    <lineage>
        <taxon>Eukaryota</taxon>
        <taxon>Metazoa</taxon>
        <taxon>Spiralia</taxon>
        <taxon>Lophotrochozoa</taxon>
        <taxon>Mollusca</taxon>
        <taxon>Bivalvia</taxon>
        <taxon>Autobranchia</taxon>
        <taxon>Heteroconchia</taxon>
        <taxon>Euheterodonta</taxon>
        <taxon>Imparidentia</taxon>
        <taxon>Neoheterodontei</taxon>
        <taxon>Myida</taxon>
        <taxon>Dreissenoidea</taxon>
        <taxon>Dreissenidae</taxon>
        <taxon>Dreissena</taxon>
    </lineage>
</organism>